<sequence length="196" mass="22880">MVTFQLNVTKLQLSSKRQAIEILSQQLEDAKKEAHQFKLMSEQLKVKLNESEMHNRILETEISNLRKRNADLLEDINLLKKSMDFGSSKCKVSPSKERLPFETQARESLIEQLEIKTLECQRIKRDLELCNEEKQEILSELIHFKKLDEIDVNGVNNTIDVESVLQENKLLYRRIGKLEADNKLLTQALTKYQVIL</sequence>
<dbReference type="Pfam" id="PF09789">
    <property type="entry name" value="CC149"/>
    <property type="match status" value="1"/>
</dbReference>
<dbReference type="Proteomes" id="UP000274429">
    <property type="component" value="Unassembled WGS sequence"/>
</dbReference>
<name>A0A0R3X2G8_HYDTA</name>
<evidence type="ECO:0000313" key="6">
    <source>
        <dbReference type="WBParaSite" id="TTAC_0000748201-mRNA-1"/>
    </source>
</evidence>
<reference evidence="6" key="1">
    <citation type="submission" date="2017-02" db="UniProtKB">
        <authorList>
            <consortium name="WormBaseParasite"/>
        </authorList>
    </citation>
    <scope>IDENTIFICATION</scope>
</reference>
<dbReference type="AlphaFoldDB" id="A0A0R3X2G8"/>
<proteinExistence type="inferred from homology"/>
<evidence type="ECO:0000313" key="5">
    <source>
        <dbReference type="Proteomes" id="UP000274429"/>
    </source>
</evidence>
<organism evidence="6">
    <name type="scientific">Hydatigena taeniaeformis</name>
    <name type="common">Feline tapeworm</name>
    <name type="synonym">Taenia taeniaeformis</name>
    <dbReference type="NCBI Taxonomy" id="6205"/>
    <lineage>
        <taxon>Eukaryota</taxon>
        <taxon>Metazoa</taxon>
        <taxon>Spiralia</taxon>
        <taxon>Lophotrochozoa</taxon>
        <taxon>Platyhelminthes</taxon>
        <taxon>Cestoda</taxon>
        <taxon>Eucestoda</taxon>
        <taxon>Cyclophyllidea</taxon>
        <taxon>Taeniidae</taxon>
        <taxon>Hydatigera</taxon>
    </lineage>
</organism>
<evidence type="ECO:0000256" key="1">
    <source>
        <dbReference type="ARBA" id="ARBA00005872"/>
    </source>
</evidence>
<protein>
    <submittedName>
        <fullName evidence="6">HOOK domain-containing protein</fullName>
    </submittedName>
</protein>
<feature type="coiled-coil region" evidence="3">
    <location>
        <begin position="13"/>
        <end position="82"/>
    </location>
</feature>
<keyword evidence="5" id="KW-1185">Reference proteome</keyword>
<evidence type="ECO:0000256" key="2">
    <source>
        <dbReference type="ARBA" id="ARBA00023054"/>
    </source>
</evidence>
<dbReference type="InterPro" id="IPR019179">
    <property type="entry name" value="CC149"/>
</dbReference>
<gene>
    <name evidence="4" type="ORF">TTAC_LOCUS7467</name>
</gene>
<evidence type="ECO:0000313" key="4">
    <source>
        <dbReference type="EMBL" id="VDM31848.1"/>
    </source>
</evidence>
<dbReference type="EMBL" id="UYWX01020375">
    <property type="protein sequence ID" value="VDM31848.1"/>
    <property type="molecule type" value="Genomic_DNA"/>
</dbReference>
<dbReference type="STRING" id="6205.A0A0R3X2G8"/>
<dbReference type="PANTHER" id="PTHR21682:SF2">
    <property type="entry name" value="COILED-COIL DOMAIN-CONTAINING PROTEIN 149"/>
    <property type="match status" value="1"/>
</dbReference>
<keyword evidence="2 3" id="KW-0175">Coiled coil</keyword>
<comment type="similarity">
    <text evidence="1">Belongs to the CCDC149 family.</text>
</comment>
<dbReference type="OrthoDB" id="5917629at2759"/>
<evidence type="ECO:0000256" key="3">
    <source>
        <dbReference type="SAM" id="Coils"/>
    </source>
</evidence>
<dbReference type="PANTHER" id="PTHR21682">
    <property type="entry name" value="COILED-COIL DOMAIN-CONTAINING PROTEIN 149"/>
    <property type="match status" value="1"/>
</dbReference>
<reference evidence="4 5" key="2">
    <citation type="submission" date="2018-11" db="EMBL/GenBank/DDBJ databases">
        <authorList>
            <consortium name="Pathogen Informatics"/>
        </authorList>
    </citation>
    <scope>NUCLEOTIDE SEQUENCE [LARGE SCALE GENOMIC DNA]</scope>
</reference>
<dbReference type="WBParaSite" id="TTAC_0000748201-mRNA-1">
    <property type="protein sequence ID" value="TTAC_0000748201-mRNA-1"/>
    <property type="gene ID" value="TTAC_0000748201"/>
</dbReference>
<accession>A0A0R3X2G8</accession>